<dbReference type="EMBL" id="CP007139">
    <property type="protein sequence ID" value="AIE87892.1"/>
    <property type="molecule type" value="Genomic_DNA"/>
</dbReference>
<evidence type="ECO:0000259" key="2">
    <source>
        <dbReference type="Pfam" id="PF04892"/>
    </source>
</evidence>
<feature type="transmembrane region" description="Helical" evidence="1">
    <location>
        <begin position="122"/>
        <end position="150"/>
    </location>
</feature>
<dbReference type="KEGG" id="fgi:OP10G_4524"/>
<feature type="transmembrane region" description="Helical" evidence="1">
    <location>
        <begin position="87"/>
        <end position="110"/>
    </location>
</feature>
<sequence length="268" mass="28475">MQALKRILGFGVGFGAGIAALTGATYLVSGMWLPLALSVLMAALFYFSPWITSCGLAGPMSTAVLFGVCAGWLATSGVTARKIDVSYFPSLVFTVMAILAVLFAFASVMAVPAKQRSPGWPLLTLVILVSLVAAASSSAGSAGVMSRWIMAHLGLSRTDTETAVYWVRKSIHFTYYGFVALTASVAAKRAKEPVGKAILFAFLTALSLSSFDELRQSGLADRTGSFYDVLLDLSGAATFLFLTNLRSKPTRPAVTEKTPSQPRKPPKR</sequence>
<feature type="transmembrane region" description="Helical" evidence="1">
    <location>
        <begin position="7"/>
        <end position="26"/>
    </location>
</feature>
<evidence type="ECO:0000313" key="3">
    <source>
        <dbReference type="EMBL" id="AIE87892.1"/>
    </source>
</evidence>
<keyword evidence="4" id="KW-1185">Reference proteome</keyword>
<evidence type="ECO:0000313" key="4">
    <source>
        <dbReference type="Proteomes" id="UP000027982"/>
    </source>
</evidence>
<dbReference type="STRING" id="661478.OP10G_4524"/>
<dbReference type="HOGENOM" id="CLU_1037249_0_0_0"/>
<gene>
    <name evidence="3" type="ORF">OP10G_4524</name>
</gene>
<dbReference type="InterPro" id="IPR006976">
    <property type="entry name" value="VanZ-like"/>
</dbReference>
<feature type="domain" description="VanZ-like" evidence="2">
    <location>
        <begin position="95"/>
        <end position="243"/>
    </location>
</feature>
<protein>
    <recommendedName>
        <fullName evidence="2">VanZ-like domain-containing protein</fullName>
    </recommendedName>
</protein>
<keyword evidence="1" id="KW-0812">Transmembrane</keyword>
<name>A0A068NX00_FIMGI</name>
<dbReference type="Pfam" id="PF04892">
    <property type="entry name" value="VanZ"/>
    <property type="match status" value="1"/>
</dbReference>
<keyword evidence="1" id="KW-0472">Membrane</keyword>
<reference evidence="3 4" key="1">
    <citation type="journal article" date="2014" name="PLoS ONE">
        <title>The first complete genome sequence of the class fimbriimonadia in the phylum armatimonadetes.</title>
        <authorList>
            <person name="Hu Z.Y."/>
            <person name="Wang Y.Z."/>
            <person name="Im W.T."/>
            <person name="Wang S.Y."/>
            <person name="Zhao G.P."/>
            <person name="Zheng H.J."/>
            <person name="Quan Z.X."/>
        </authorList>
    </citation>
    <scope>NUCLEOTIDE SEQUENCE [LARGE SCALE GENOMIC DNA]</scope>
    <source>
        <strain evidence="3">Gsoil 348</strain>
    </source>
</reference>
<dbReference type="NCBIfam" id="NF037970">
    <property type="entry name" value="vanZ_1"/>
    <property type="match status" value="1"/>
</dbReference>
<organism evidence="3 4">
    <name type="scientific">Fimbriimonas ginsengisoli Gsoil 348</name>
    <dbReference type="NCBI Taxonomy" id="661478"/>
    <lineage>
        <taxon>Bacteria</taxon>
        <taxon>Bacillati</taxon>
        <taxon>Armatimonadota</taxon>
        <taxon>Fimbriimonadia</taxon>
        <taxon>Fimbriimonadales</taxon>
        <taxon>Fimbriimonadaceae</taxon>
        <taxon>Fimbriimonas</taxon>
    </lineage>
</organism>
<accession>A0A068NX00</accession>
<dbReference type="Proteomes" id="UP000027982">
    <property type="component" value="Chromosome"/>
</dbReference>
<dbReference type="AlphaFoldDB" id="A0A068NX00"/>
<proteinExistence type="predicted"/>
<evidence type="ECO:0000256" key="1">
    <source>
        <dbReference type="SAM" id="Phobius"/>
    </source>
</evidence>
<keyword evidence="1" id="KW-1133">Transmembrane helix</keyword>